<feature type="compositionally biased region" description="Low complexity" evidence="1">
    <location>
        <begin position="526"/>
        <end position="540"/>
    </location>
</feature>
<feature type="compositionally biased region" description="Basic and acidic residues" evidence="1">
    <location>
        <begin position="996"/>
        <end position="1010"/>
    </location>
</feature>
<dbReference type="PANTHER" id="PTHR22042:SF2">
    <property type="entry name" value="182 KDA TANKYRASE-1-BINDING PROTEIN"/>
    <property type="match status" value="1"/>
</dbReference>
<feature type="compositionally biased region" description="Low complexity" evidence="1">
    <location>
        <begin position="1363"/>
        <end position="1375"/>
    </location>
</feature>
<reference evidence="3" key="1">
    <citation type="submission" date="2025-08" db="UniProtKB">
        <authorList>
            <consortium name="Ensembl"/>
        </authorList>
    </citation>
    <scope>IDENTIFICATION</scope>
</reference>
<feature type="region of interest" description="Disordered" evidence="1">
    <location>
        <begin position="1"/>
        <end position="147"/>
    </location>
</feature>
<sequence length="1678" mass="175920">MASQPHPMYPPRPCPTSNGNMGAGSGQLSGNPETGDARLKPPVRPKPRMLPKPAMPAKPCAPPPSPGPRLPRLELPSAEKINLLAGPKPYGGSSTALKRLSFSIKSPSAETPNGKGPPPPPSARDLPCAVEEGSPAPLPPPAGGPLGVLKGATPFKVKPVPVAAKPERFPGTTVEEILAKMERPRKEGPGSPDQMWGLRSTFSFDGASRFGPKGYAAFRRRSSTEGGEGGVVVPGFEASQESGSPEAQENRVLHGDEPSSSGRKREGSLSPSEQPSPEPPDGEVERDPGPASRESDSSLAGASCDGDQSGHKRLPAPGFSLAWTSPIPMSPAELPLGVAPGSPGPSAGLAQAPGAPDLPAEFPASALESPFVSTELAAPGSPSAHAKLSSGVGPGSPDAPKSLTKISISLVQAPGAPAEPCHIISCSPGSPEAPGEEFPASSGLPAGLAPGPSDAPRERPHSSLVGCTLDAPAKLPPSITHSPGAPETPVPSLDTPSLSPKLPTRVALSPGSPDRPTESPGPPDGSSFPEQSSPSPSSDSRMFMGSASVGEGFQPLQLGPRRSSDGLVQLPDKGLGKGVLGGSLAALPREGPPASEQPLEGESNWSLSQSFEWAFPSRAPEWEPPRSPIREADDSGHSEQGDSDGEGPAPGPRASGKGSGSEGLGLGHPSAALDQQGAESAESSAHPDGTTGAPCGRGATEAGRPGDSEATCLGGPVSQRELAVAEPTGPAGMEEAGAIWEEQDRPLLDTPLWLMEPGPSQEPAAPLLFSDVPRPATPEPCQDDDSAQDLAQVGSCQGGQRLGETGSEPHPDARWLDELLSSPPPSADEIKRKDTLEPGDPEGPEDLLGWSRKDLCSEFGFRGAHQAGELGWASEPGMGRKDWPSGYRAGETEQDREFGTSSRDWAGAYKELELLSDSSVGHGNWPDAYGIGEGCRQDGELSTSKPDWSSQYNVGSAESQDGEFGARKLEWTSTYSIEDSAQQDREFGVGKVDWTHEHGVSDADRQDREFSTSQPDWIHEHSSGDTGQKDREFGTNQPDWTREYGVRDTDHQGKEFGAGKPDWTRECGLKTNGQDKEFAAGQPDDTCGYGIDSSAIQDKEFGIGKPDWIREFGAGGSAQRDREFSVDEPDWLGECGIRQTAQGSAFGSGSRDRCDAKDPDYAAQEPGARRPGWSGNESKFSFARRDGASDFEHESQFGIIGTNRAGGFVPSDLDPCSAAGTLDPTGLGESLVDWAGCSRTAGLEEPREAGEGQSDWARDLGLHGTDPSAGLEAVRSDDLREHRRGWMDQTNELSMSSMDPSSGLGAGGSDASREAAEGQPDGASDFDMEALATASGFGSVGLEELRDARVRQTDWDRELSSRAEGSTETGEAGAGWMDWDSEVRVGRGQQSHGCGASGSEPHGDSRGTVGPQLAGPTPLLEEMLTKAAAQRKGPVSFQSCSGKEWGLPDDTDAQPPVVGRARPSSLLQEEDGGTRPKGDGASSPSDAMDGGWLLTDVKRLSQPSMLGEDFSFLEDTEILDSAIYRNRANLGRKRGHRAPALHPGSPLGLCEVDDSDDWMFRDSTEPRVERQMSSDEEVAEEPLSRRARPSPKGVKVSLFPGLSPSALKAKLRGRNRSAEEGAQLGEAKEPHVQRSKSCKIPGLGGKPLVLPPKPEKSSGSDVSSPHWLQALKLKKKKS</sequence>
<dbReference type="Ensembl" id="ENSPCET00000018395.1">
    <property type="protein sequence ID" value="ENSPCEP00000017781.1"/>
    <property type="gene ID" value="ENSPCEG00000013924.1"/>
</dbReference>
<feature type="compositionally biased region" description="Pro residues" evidence="1">
    <location>
        <begin position="50"/>
        <end position="69"/>
    </location>
</feature>
<dbReference type="PANTHER" id="PTHR22042">
    <property type="entry name" value="TANKYRASE 1 BINDING PROTEIN"/>
    <property type="match status" value="1"/>
</dbReference>
<evidence type="ECO:0000259" key="2">
    <source>
        <dbReference type="SMART" id="SM01319"/>
    </source>
</evidence>
<feature type="compositionally biased region" description="Basic and acidic residues" evidence="1">
    <location>
        <begin position="1274"/>
        <end position="1286"/>
    </location>
</feature>
<feature type="compositionally biased region" description="Basic residues" evidence="1">
    <location>
        <begin position="1530"/>
        <end position="1539"/>
    </location>
</feature>
<feature type="compositionally biased region" description="Low complexity" evidence="1">
    <location>
        <begin position="334"/>
        <end position="355"/>
    </location>
</feature>
<evidence type="ECO:0000256" key="1">
    <source>
        <dbReference type="SAM" id="MobiDB-lite"/>
    </source>
</evidence>
<feature type="region of interest" description="Disordered" evidence="1">
    <location>
        <begin position="1530"/>
        <end position="1678"/>
    </location>
</feature>
<feature type="compositionally biased region" description="Polar residues" evidence="1">
    <location>
        <begin position="940"/>
        <end position="959"/>
    </location>
</feature>
<dbReference type="InterPro" id="IPR040006">
    <property type="entry name" value="TNKS1BP1-like"/>
</dbReference>
<proteinExistence type="predicted"/>
<feature type="domain" description="Tankyrase 1-binding protein C-terminal" evidence="2">
    <location>
        <begin position="1507"/>
        <end position="1675"/>
    </location>
</feature>
<feature type="compositionally biased region" description="Gly residues" evidence="1">
    <location>
        <begin position="657"/>
        <end position="666"/>
    </location>
</feature>
<dbReference type="GO" id="GO:0000792">
    <property type="term" value="C:heterochromatin"/>
    <property type="evidence" value="ECO:0007669"/>
    <property type="project" value="TreeGrafter"/>
</dbReference>
<keyword evidence="4" id="KW-1185">Reference proteome</keyword>
<feature type="region of interest" description="Disordered" evidence="1">
    <location>
        <begin position="180"/>
        <end position="405"/>
    </location>
</feature>
<feature type="compositionally biased region" description="Basic and acidic residues" evidence="1">
    <location>
        <begin position="1040"/>
        <end position="1054"/>
    </location>
</feature>
<feature type="compositionally biased region" description="Basic and acidic residues" evidence="1">
    <location>
        <begin position="1558"/>
        <end position="1573"/>
    </location>
</feature>
<feature type="compositionally biased region" description="Basic and acidic residues" evidence="1">
    <location>
        <begin position="1150"/>
        <end position="1160"/>
    </location>
</feature>
<dbReference type="GO" id="GO:0006302">
    <property type="term" value="P:double-strand break repair"/>
    <property type="evidence" value="ECO:0007669"/>
    <property type="project" value="TreeGrafter"/>
</dbReference>
<dbReference type="GO" id="GO:0071479">
    <property type="term" value="P:cellular response to ionizing radiation"/>
    <property type="evidence" value="ECO:0007669"/>
    <property type="project" value="TreeGrafter"/>
</dbReference>
<dbReference type="GO" id="GO:0005634">
    <property type="term" value="C:nucleus"/>
    <property type="evidence" value="ECO:0007669"/>
    <property type="project" value="TreeGrafter"/>
</dbReference>
<feature type="region of interest" description="Disordered" evidence="1">
    <location>
        <begin position="1142"/>
        <end position="1180"/>
    </location>
</feature>
<feature type="region of interest" description="Disordered" evidence="1">
    <location>
        <begin position="422"/>
        <end position="850"/>
    </location>
</feature>
<reference evidence="3" key="2">
    <citation type="submission" date="2025-09" db="UniProtKB">
        <authorList>
            <consortium name="Ensembl"/>
        </authorList>
    </citation>
    <scope>IDENTIFICATION</scope>
</reference>
<feature type="compositionally biased region" description="Basic and acidic residues" evidence="1">
    <location>
        <begin position="1343"/>
        <end position="1361"/>
    </location>
</feature>
<evidence type="ECO:0000313" key="3">
    <source>
        <dbReference type="Ensembl" id="ENSPCEP00000017781.1"/>
    </source>
</evidence>
<organism evidence="3 4">
    <name type="scientific">Pelusios castaneus</name>
    <name type="common">West African mud turtle</name>
    <dbReference type="NCBI Taxonomy" id="367368"/>
    <lineage>
        <taxon>Eukaryota</taxon>
        <taxon>Metazoa</taxon>
        <taxon>Chordata</taxon>
        <taxon>Craniata</taxon>
        <taxon>Vertebrata</taxon>
        <taxon>Euteleostomi</taxon>
        <taxon>Archelosauria</taxon>
        <taxon>Testudinata</taxon>
        <taxon>Testudines</taxon>
        <taxon>Pleurodira</taxon>
        <taxon>Pelomedusidae</taxon>
        <taxon>Pelusios</taxon>
    </lineage>
</organism>
<feature type="compositionally biased region" description="Basic and acidic residues" evidence="1">
    <location>
        <begin position="807"/>
        <end position="817"/>
    </location>
</feature>
<evidence type="ECO:0000313" key="4">
    <source>
        <dbReference type="Proteomes" id="UP000694393"/>
    </source>
</evidence>
<feature type="region of interest" description="Disordered" evidence="1">
    <location>
        <begin position="1210"/>
        <end position="1491"/>
    </location>
</feature>
<dbReference type="SMART" id="SM01319">
    <property type="entry name" value="Tankyrase_bdg_C"/>
    <property type="match status" value="1"/>
</dbReference>
<dbReference type="InterPro" id="IPR032764">
    <property type="entry name" value="Tankyrase-bd_C"/>
</dbReference>
<feature type="compositionally biased region" description="Basic and acidic residues" evidence="1">
    <location>
        <begin position="1017"/>
        <end position="1033"/>
    </location>
</feature>
<dbReference type="Proteomes" id="UP000694393">
    <property type="component" value="Unplaced"/>
</dbReference>
<feature type="compositionally biased region" description="Polar residues" evidence="1">
    <location>
        <begin position="1288"/>
        <end position="1300"/>
    </location>
</feature>
<feature type="compositionally biased region" description="Basic and acidic residues" evidence="1">
    <location>
        <begin position="283"/>
        <end position="296"/>
    </location>
</feature>
<name>A0A8C8SCJ5_9SAUR</name>
<feature type="region of interest" description="Disordered" evidence="1">
    <location>
        <begin position="996"/>
        <end position="1069"/>
    </location>
</feature>
<accession>A0A8C8SCJ5</accession>
<feature type="compositionally biased region" description="Basic and acidic residues" evidence="1">
    <location>
        <begin position="1242"/>
        <end position="1261"/>
    </location>
</feature>
<dbReference type="Pfam" id="PF15327">
    <property type="entry name" value="Tankyrase_bdg_C"/>
    <property type="match status" value="1"/>
</dbReference>
<feature type="region of interest" description="Disordered" evidence="1">
    <location>
        <begin position="935"/>
        <end position="965"/>
    </location>
</feature>
<feature type="compositionally biased region" description="Basic and acidic residues" evidence="1">
    <location>
        <begin position="620"/>
        <end position="640"/>
    </location>
</feature>
<feature type="region of interest" description="Disordered" evidence="1">
    <location>
        <begin position="870"/>
        <end position="901"/>
    </location>
</feature>
<feature type="compositionally biased region" description="Basic and acidic residues" evidence="1">
    <location>
        <begin position="248"/>
        <end position="267"/>
    </location>
</feature>
<protein>
    <submittedName>
        <fullName evidence="3">Tankyrase 1 binding protein 1</fullName>
    </submittedName>
</protein>